<dbReference type="Proteomes" id="UP000828390">
    <property type="component" value="Unassembled WGS sequence"/>
</dbReference>
<gene>
    <name evidence="1" type="ORF">DPMN_140861</name>
</gene>
<accession>A0A9D4GCB0</accession>
<protein>
    <submittedName>
        <fullName evidence="1">Uncharacterized protein</fullName>
    </submittedName>
</protein>
<proteinExistence type="predicted"/>
<name>A0A9D4GCB0_DREPO</name>
<evidence type="ECO:0000313" key="2">
    <source>
        <dbReference type="Proteomes" id="UP000828390"/>
    </source>
</evidence>
<dbReference type="AlphaFoldDB" id="A0A9D4GCB0"/>
<evidence type="ECO:0000313" key="1">
    <source>
        <dbReference type="EMBL" id="KAH3812430.1"/>
    </source>
</evidence>
<reference evidence="1" key="2">
    <citation type="submission" date="2020-11" db="EMBL/GenBank/DDBJ databases">
        <authorList>
            <person name="McCartney M.A."/>
            <person name="Auch B."/>
            <person name="Kono T."/>
            <person name="Mallez S."/>
            <person name="Becker A."/>
            <person name="Gohl D.M."/>
            <person name="Silverstein K.A.T."/>
            <person name="Koren S."/>
            <person name="Bechman K.B."/>
            <person name="Herman A."/>
            <person name="Abrahante J.E."/>
            <person name="Garbe J."/>
        </authorList>
    </citation>
    <scope>NUCLEOTIDE SEQUENCE</scope>
    <source>
        <strain evidence="1">Duluth1</strain>
        <tissue evidence="1">Whole animal</tissue>
    </source>
</reference>
<reference evidence="1" key="1">
    <citation type="journal article" date="2019" name="bioRxiv">
        <title>The Genome of the Zebra Mussel, Dreissena polymorpha: A Resource for Invasive Species Research.</title>
        <authorList>
            <person name="McCartney M.A."/>
            <person name="Auch B."/>
            <person name="Kono T."/>
            <person name="Mallez S."/>
            <person name="Zhang Y."/>
            <person name="Obille A."/>
            <person name="Becker A."/>
            <person name="Abrahante J.E."/>
            <person name="Garbe J."/>
            <person name="Badalamenti J.P."/>
            <person name="Herman A."/>
            <person name="Mangelson H."/>
            <person name="Liachko I."/>
            <person name="Sullivan S."/>
            <person name="Sone E.D."/>
            <person name="Koren S."/>
            <person name="Silverstein K.A.T."/>
            <person name="Beckman K.B."/>
            <person name="Gohl D.M."/>
        </authorList>
    </citation>
    <scope>NUCLEOTIDE SEQUENCE</scope>
    <source>
        <strain evidence="1">Duluth1</strain>
        <tissue evidence="1">Whole animal</tissue>
    </source>
</reference>
<sequence>MYPDLQLKNASYTPNIDQLPPRVLVLGESFWLPPHFAECQVFLGHLLFVFPWVFQVRDCLVVLDAGLQKVPTSSTSCSIVLLVWQRDLKDLHEDLDFFSCR</sequence>
<dbReference type="EMBL" id="JAIWYP010000006">
    <property type="protein sequence ID" value="KAH3812430.1"/>
    <property type="molecule type" value="Genomic_DNA"/>
</dbReference>
<keyword evidence="2" id="KW-1185">Reference proteome</keyword>
<comment type="caution">
    <text evidence="1">The sequence shown here is derived from an EMBL/GenBank/DDBJ whole genome shotgun (WGS) entry which is preliminary data.</text>
</comment>
<organism evidence="1 2">
    <name type="scientific">Dreissena polymorpha</name>
    <name type="common">Zebra mussel</name>
    <name type="synonym">Mytilus polymorpha</name>
    <dbReference type="NCBI Taxonomy" id="45954"/>
    <lineage>
        <taxon>Eukaryota</taxon>
        <taxon>Metazoa</taxon>
        <taxon>Spiralia</taxon>
        <taxon>Lophotrochozoa</taxon>
        <taxon>Mollusca</taxon>
        <taxon>Bivalvia</taxon>
        <taxon>Autobranchia</taxon>
        <taxon>Heteroconchia</taxon>
        <taxon>Euheterodonta</taxon>
        <taxon>Imparidentia</taxon>
        <taxon>Neoheterodontei</taxon>
        <taxon>Myida</taxon>
        <taxon>Dreissenoidea</taxon>
        <taxon>Dreissenidae</taxon>
        <taxon>Dreissena</taxon>
    </lineage>
</organism>